<dbReference type="AlphaFoldDB" id="A0A6J5H029"/>
<organism evidence="1 2">
    <name type="scientific">Paraburkholderia caffeinitolerans</name>
    <dbReference type="NCBI Taxonomy" id="1723730"/>
    <lineage>
        <taxon>Bacteria</taxon>
        <taxon>Pseudomonadati</taxon>
        <taxon>Pseudomonadota</taxon>
        <taxon>Betaproteobacteria</taxon>
        <taxon>Burkholderiales</taxon>
        <taxon>Burkholderiaceae</taxon>
        <taxon>Paraburkholderia</taxon>
    </lineage>
</organism>
<dbReference type="Proteomes" id="UP000494119">
    <property type="component" value="Unassembled WGS sequence"/>
</dbReference>
<evidence type="ECO:0000313" key="2">
    <source>
        <dbReference type="Proteomes" id="UP000494119"/>
    </source>
</evidence>
<reference evidence="1 2" key="1">
    <citation type="submission" date="2020-04" db="EMBL/GenBank/DDBJ databases">
        <authorList>
            <person name="De Canck E."/>
        </authorList>
    </citation>
    <scope>NUCLEOTIDE SEQUENCE [LARGE SCALE GENOMIC DNA]</scope>
    <source>
        <strain evidence="1 2">LMG 28688</strain>
    </source>
</reference>
<accession>A0A6J5H029</accession>
<dbReference type="RefSeq" id="WP_129564217.1">
    <property type="nucleotide sequence ID" value="NZ_CADIKL010000066.1"/>
</dbReference>
<gene>
    <name evidence="1" type="ORF">LMG28688_06957</name>
</gene>
<keyword evidence="2" id="KW-1185">Reference proteome</keyword>
<protein>
    <submittedName>
        <fullName evidence="1">Uncharacterized protein</fullName>
    </submittedName>
</protein>
<evidence type="ECO:0000313" key="1">
    <source>
        <dbReference type="EMBL" id="CAB3809296.1"/>
    </source>
</evidence>
<proteinExistence type="predicted"/>
<dbReference type="EMBL" id="CADIKL010000066">
    <property type="protein sequence ID" value="CAB3809296.1"/>
    <property type="molecule type" value="Genomic_DNA"/>
</dbReference>
<name>A0A6J5H029_9BURK</name>
<sequence>MSTQHDHHLFYLRDGMLYVKGVATGFVDGSFRYLGNGYFRLHGYIYYRGKREAAYSGGAVVKTWTLTRKDPPPPSDPDGPPPIIGCPDFPHLIFVLETSDGLHLEHEETYGFGKFPRGETCKSATGHTCAEFHRMQGDKK</sequence>